<dbReference type="AlphaFoldDB" id="A0A0C3S0K5"/>
<evidence type="ECO:0000313" key="3">
    <source>
        <dbReference type="Proteomes" id="UP000053257"/>
    </source>
</evidence>
<feature type="compositionally biased region" description="Polar residues" evidence="1">
    <location>
        <begin position="80"/>
        <end position="89"/>
    </location>
</feature>
<accession>A0A0C3S0K5</accession>
<protein>
    <submittedName>
        <fullName evidence="2">Uncharacterized protein</fullName>
    </submittedName>
</protein>
<gene>
    <name evidence="2" type="ORF">PHLGIDRAFT_290782</name>
</gene>
<dbReference type="EMBL" id="KN840668">
    <property type="protein sequence ID" value="KIP02532.1"/>
    <property type="molecule type" value="Genomic_DNA"/>
</dbReference>
<organism evidence="2 3">
    <name type="scientific">Phlebiopsis gigantea (strain 11061_1 CR5-6)</name>
    <name type="common">White-rot fungus</name>
    <name type="synonym">Peniophora gigantea</name>
    <dbReference type="NCBI Taxonomy" id="745531"/>
    <lineage>
        <taxon>Eukaryota</taxon>
        <taxon>Fungi</taxon>
        <taxon>Dikarya</taxon>
        <taxon>Basidiomycota</taxon>
        <taxon>Agaricomycotina</taxon>
        <taxon>Agaricomycetes</taxon>
        <taxon>Polyporales</taxon>
        <taxon>Phanerochaetaceae</taxon>
        <taxon>Phlebiopsis</taxon>
    </lineage>
</organism>
<dbReference type="Proteomes" id="UP000053257">
    <property type="component" value="Unassembled WGS sequence"/>
</dbReference>
<feature type="compositionally biased region" description="Low complexity" evidence="1">
    <location>
        <begin position="35"/>
        <end position="52"/>
    </location>
</feature>
<evidence type="ECO:0000256" key="1">
    <source>
        <dbReference type="SAM" id="MobiDB-lite"/>
    </source>
</evidence>
<reference evidence="2 3" key="1">
    <citation type="journal article" date="2014" name="PLoS Genet.">
        <title>Analysis of the Phlebiopsis gigantea genome, transcriptome and secretome provides insight into its pioneer colonization strategies of wood.</title>
        <authorList>
            <person name="Hori C."/>
            <person name="Ishida T."/>
            <person name="Igarashi K."/>
            <person name="Samejima M."/>
            <person name="Suzuki H."/>
            <person name="Master E."/>
            <person name="Ferreira P."/>
            <person name="Ruiz-Duenas F.J."/>
            <person name="Held B."/>
            <person name="Canessa P."/>
            <person name="Larrondo L.F."/>
            <person name="Schmoll M."/>
            <person name="Druzhinina I.S."/>
            <person name="Kubicek C.P."/>
            <person name="Gaskell J.A."/>
            <person name="Kersten P."/>
            <person name="St John F."/>
            <person name="Glasner J."/>
            <person name="Sabat G."/>
            <person name="Splinter BonDurant S."/>
            <person name="Syed K."/>
            <person name="Yadav J."/>
            <person name="Mgbeahuruike A.C."/>
            <person name="Kovalchuk A."/>
            <person name="Asiegbu F.O."/>
            <person name="Lackner G."/>
            <person name="Hoffmeister D."/>
            <person name="Rencoret J."/>
            <person name="Gutierrez A."/>
            <person name="Sun H."/>
            <person name="Lindquist E."/>
            <person name="Barry K."/>
            <person name="Riley R."/>
            <person name="Grigoriev I.V."/>
            <person name="Henrissat B."/>
            <person name="Kues U."/>
            <person name="Berka R.M."/>
            <person name="Martinez A.T."/>
            <person name="Covert S.F."/>
            <person name="Blanchette R.A."/>
            <person name="Cullen D."/>
        </authorList>
    </citation>
    <scope>NUCLEOTIDE SEQUENCE [LARGE SCALE GENOMIC DNA]</scope>
    <source>
        <strain evidence="2 3">11061_1 CR5-6</strain>
    </source>
</reference>
<sequence>MRRSRFLFVRFRAPPRALVSDLDGLPEYPEDLRHSSGSSSSPRLRPWRPLRTSVRRPLEIGCRTPQSLQRRRSPKACIQQAEQGSSRGQ</sequence>
<name>A0A0C3S0K5_PHLG1</name>
<keyword evidence="3" id="KW-1185">Reference proteome</keyword>
<proteinExistence type="predicted"/>
<dbReference type="HOGENOM" id="CLU_2455493_0_0_1"/>
<feature type="region of interest" description="Disordered" evidence="1">
    <location>
        <begin position="20"/>
        <end position="89"/>
    </location>
</feature>
<evidence type="ECO:0000313" key="2">
    <source>
        <dbReference type="EMBL" id="KIP02532.1"/>
    </source>
</evidence>